<gene>
    <name evidence="3" type="ORF">GRI68_02205</name>
</gene>
<dbReference type="PANTHER" id="PTHR36920">
    <property type="match status" value="1"/>
</dbReference>
<dbReference type="Proteomes" id="UP000429229">
    <property type="component" value="Unassembled WGS sequence"/>
</dbReference>
<dbReference type="AlphaFoldDB" id="A0A6I4TZ62"/>
<dbReference type="Gene3D" id="2.40.160.20">
    <property type="match status" value="1"/>
</dbReference>
<dbReference type="GO" id="GO:0019867">
    <property type="term" value="C:outer membrane"/>
    <property type="evidence" value="ECO:0007669"/>
    <property type="project" value="InterPro"/>
</dbReference>
<comment type="caution">
    <text evidence="3">The sequence shown here is derived from an EMBL/GenBank/DDBJ whole genome shotgun (WGS) entry which is preliminary data.</text>
</comment>
<dbReference type="RefSeq" id="WP_160615494.1">
    <property type="nucleotide sequence ID" value="NZ_WTYR01000001.1"/>
</dbReference>
<organism evidence="3 4">
    <name type="scientific">Alteriqipengyuania halimionae</name>
    <dbReference type="NCBI Taxonomy" id="1926630"/>
    <lineage>
        <taxon>Bacteria</taxon>
        <taxon>Pseudomonadati</taxon>
        <taxon>Pseudomonadota</taxon>
        <taxon>Alphaproteobacteria</taxon>
        <taxon>Sphingomonadales</taxon>
        <taxon>Erythrobacteraceae</taxon>
        <taxon>Alteriqipengyuania</taxon>
    </lineage>
</organism>
<evidence type="ECO:0000313" key="3">
    <source>
        <dbReference type="EMBL" id="MXP08990.1"/>
    </source>
</evidence>
<reference evidence="3 4" key="1">
    <citation type="submission" date="2019-12" db="EMBL/GenBank/DDBJ databases">
        <title>Genomic-based taxomic classification of the family Erythrobacteraceae.</title>
        <authorList>
            <person name="Xu L."/>
        </authorList>
    </citation>
    <scope>NUCLEOTIDE SEQUENCE [LARGE SCALE GENOMIC DNA]</scope>
    <source>
        <strain evidence="3 4">LMG 29519</strain>
    </source>
</reference>
<evidence type="ECO:0008006" key="5">
    <source>
        <dbReference type="Google" id="ProtNLM"/>
    </source>
</evidence>
<dbReference type="GO" id="GO:0055085">
    <property type="term" value="P:transmembrane transport"/>
    <property type="evidence" value="ECO:0007669"/>
    <property type="project" value="TreeGrafter"/>
</dbReference>
<protein>
    <recommendedName>
        <fullName evidence="5">Outer membrane beta-barrel protein</fullName>
    </recommendedName>
</protein>
<dbReference type="EMBL" id="WTYR01000001">
    <property type="protein sequence ID" value="MXP08990.1"/>
    <property type="molecule type" value="Genomic_DNA"/>
</dbReference>
<keyword evidence="4" id="KW-1185">Reference proteome</keyword>
<dbReference type="OrthoDB" id="9807574at2"/>
<evidence type="ECO:0000256" key="2">
    <source>
        <dbReference type="SAM" id="SignalP"/>
    </source>
</evidence>
<sequence length="230" mass="23466">MKKTIAITAAAAAMLAVSPAAAQSTDGTADRAGTMQAKVLMTGVLPDGEIDTVNVDAIGVPAGTQTTASDNVVPTLAIEYFLTNNLSIETICCVTSHTVSVNAGALDGAELVENALLLPATVTAKAHADLGPIKPYIGAGVAYFIWLDQDVAADAAGLGATDVNLSDEFGAVLQAGVDIPLGDSGFGISLDAKRYFIDTTATFYAGSATALETEHNLDPWVVSGGVTFRF</sequence>
<feature type="chain" id="PRO_5026268372" description="Outer membrane beta-barrel protein" evidence="2">
    <location>
        <begin position="23"/>
        <end position="230"/>
    </location>
</feature>
<accession>A0A6I4TZ62</accession>
<dbReference type="SUPFAM" id="SSF56925">
    <property type="entry name" value="OMPA-like"/>
    <property type="match status" value="1"/>
</dbReference>
<dbReference type="PANTHER" id="PTHR36920:SF1">
    <property type="entry name" value="OUTER MEMBRANE PROTEIN W"/>
    <property type="match status" value="1"/>
</dbReference>
<feature type="signal peptide" evidence="2">
    <location>
        <begin position="1"/>
        <end position="22"/>
    </location>
</feature>
<comment type="similarity">
    <text evidence="1">Belongs to the OmpW/AlkL family.</text>
</comment>
<evidence type="ECO:0000256" key="1">
    <source>
        <dbReference type="ARBA" id="ARBA00009330"/>
    </source>
</evidence>
<proteinExistence type="inferred from homology"/>
<dbReference type="InterPro" id="IPR005618">
    <property type="entry name" value="OMPW"/>
</dbReference>
<evidence type="ECO:0000313" key="4">
    <source>
        <dbReference type="Proteomes" id="UP000429229"/>
    </source>
</evidence>
<name>A0A6I4TZ62_9SPHN</name>
<dbReference type="InterPro" id="IPR011250">
    <property type="entry name" value="OMP/PagP_B-barrel"/>
</dbReference>
<dbReference type="Pfam" id="PF03922">
    <property type="entry name" value="OmpW"/>
    <property type="match status" value="1"/>
</dbReference>
<keyword evidence="2" id="KW-0732">Signal</keyword>